<comment type="caution">
    <text evidence="1">The sequence shown here is derived from an EMBL/GenBank/DDBJ whole genome shotgun (WGS) entry which is preliminary data.</text>
</comment>
<proteinExistence type="predicted"/>
<protein>
    <submittedName>
        <fullName evidence="1">Uncharacterized protein</fullName>
    </submittedName>
</protein>
<organism evidence="1 2">
    <name type="scientific">Penicillium thymicola</name>
    <dbReference type="NCBI Taxonomy" id="293382"/>
    <lineage>
        <taxon>Eukaryota</taxon>
        <taxon>Fungi</taxon>
        <taxon>Dikarya</taxon>
        <taxon>Ascomycota</taxon>
        <taxon>Pezizomycotina</taxon>
        <taxon>Eurotiomycetes</taxon>
        <taxon>Eurotiomycetidae</taxon>
        <taxon>Eurotiales</taxon>
        <taxon>Aspergillaceae</taxon>
        <taxon>Penicillium</taxon>
    </lineage>
</organism>
<dbReference type="EMBL" id="LACB01000079">
    <property type="protein sequence ID" value="KAJ9489623.1"/>
    <property type="molecule type" value="Genomic_DNA"/>
</dbReference>
<evidence type="ECO:0000313" key="1">
    <source>
        <dbReference type="EMBL" id="KAJ9489623.1"/>
    </source>
</evidence>
<reference evidence="1" key="1">
    <citation type="submission" date="2015-06" db="EMBL/GenBank/DDBJ databases">
        <authorList>
            <person name="Nguyen H."/>
        </authorList>
    </citation>
    <scope>NUCLEOTIDE SEQUENCE</scope>
    <source>
        <strain evidence="1">DAOM 180753</strain>
    </source>
</reference>
<evidence type="ECO:0000313" key="2">
    <source>
        <dbReference type="Proteomes" id="UP001227192"/>
    </source>
</evidence>
<keyword evidence="2" id="KW-1185">Reference proteome</keyword>
<reference evidence="1" key="2">
    <citation type="journal article" date="2016" name="Fungal Biol.">
        <title>Ochratoxin A production by Penicillium thymicola.</title>
        <authorList>
            <person name="Nguyen H.D.T."/>
            <person name="McMullin D.R."/>
            <person name="Ponomareva E."/>
            <person name="Riley R."/>
            <person name="Pomraning K.R."/>
            <person name="Baker S.E."/>
            <person name="Seifert K.A."/>
        </authorList>
    </citation>
    <scope>NUCLEOTIDE SEQUENCE</scope>
    <source>
        <strain evidence="1">DAOM 180753</strain>
    </source>
</reference>
<gene>
    <name evidence="1" type="ORF">VN97_g3650</name>
</gene>
<dbReference type="AlphaFoldDB" id="A0AAI9TM29"/>
<sequence length="128" mass="14366">MSSSLDSDLMEEDNGRGNPITFIDELMKEIRKHMKGEGHGALKAAMTAFRTISRKKFSSSDEFIVSMKAIYKTLVDLKSGIPPYYALQTMLIELMEVPELNSFIVVKDNELNAIENPVTMITMIDSSI</sequence>
<dbReference type="Proteomes" id="UP001227192">
    <property type="component" value="Unassembled WGS sequence"/>
</dbReference>
<accession>A0AAI9TM29</accession>
<name>A0AAI9TM29_PENTH</name>